<proteinExistence type="predicted"/>
<dbReference type="Proteomes" id="UP001596023">
    <property type="component" value="Unassembled WGS sequence"/>
</dbReference>
<feature type="transmembrane region" description="Helical" evidence="1">
    <location>
        <begin position="347"/>
        <end position="378"/>
    </location>
</feature>
<feature type="transmembrane region" description="Helical" evidence="1">
    <location>
        <begin position="125"/>
        <end position="144"/>
    </location>
</feature>
<feature type="transmembrane region" description="Helical" evidence="1">
    <location>
        <begin position="44"/>
        <end position="61"/>
    </location>
</feature>
<reference evidence="3" key="1">
    <citation type="journal article" date="2019" name="Int. J. Syst. Evol. Microbiol.">
        <title>The Global Catalogue of Microorganisms (GCM) 10K type strain sequencing project: providing services to taxonomists for standard genome sequencing and annotation.</title>
        <authorList>
            <consortium name="The Broad Institute Genomics Platform"/>
            <consortium name="The Broad Institute Genome Sequencing Center for Infectious Disease"/>
            <person name="Wu L."/>
            <person name="Ma J."/>
        </authorList>
    </citation>
    <scope>NUCLEOTIDE SEQUENCE [LARGE SCALE GENOMIC DNA]</scope>
    <source>
        <strain evidence="3">CCUG 66188</strain>
    </source>
</reference>
<evidence type="ECO:0000256" key="1">
    <source>
        <dbReference type="SAM" id="Phobius"/>
    </source>
</evidence>
<evidence type="ECO:0008006" key="4">
    <source>
        <dbReference type="Google" id="ProtNLM"/>
    </source>
</evidence>
<keyword evidence="1" id="KW-0812">Transmembrane</keyword>
<comment type="caution">
    <text evidence="2">The sequence shown here is derived from an EMBL/GenBank/DDBJ whole genome shotgun (WGS) entry which is preliminary data.</text>
</comment>
<keyword evidence="1" id="KW-1133">Transmembrane helix</keyword>
<keyword evidence="1" id="KW-0472">Membrane</keyword>
<feature type="transmembrane region" description="Helical" evidence="1">
    <location>
        <begin position="93"/>
        <end position="113"/>
    </location>
</feature>
<feature type="transmembrane region" description="Helical" evidence="1">
    <location>
        <begin position="164"/>
        <end position="183"/>
    </location>
</feature>
<protein>
    <recommendedName>
        <fullName evidence="4">O-antigen ligase domain-containing protein</fullName>
    </recommendedName>
</protein>
<feature type="transmembrane region" description="Helical" evidence="1">
    <location>
        <begin position="190"/>
        <end position="222"/>
    </location>
</feature>
<gene>
    <name evidence="2" type="ORF">ACFO6W_17060</name>
</gene>
<evidence type="ECO:0000313" key="2">
    <source>
        <dbReference type="EMBL" id="MFC4675404.1"/>
    </source>
</evidence>
<name>A0ABV9L071_9BACT</name>
<organism evidence="2 3">
    <name type="scientific">Dysgonomonas termitidis</name>
    <dbReference type="NCBI Taxonomy" id="1516126"/>
    <lineage>
        <taxon>Bacteria</taxon>
        <taxon>Pseudomonadati</taxon>
        <taxon>Bacteroidota</taxon>
        <taxon>Bacteroidia</taxon>
        <taxon>Bacteroidales</taxon>
        <taxon>Dysgonomonadaceae</taxon>
        <taxon>Dysgonomonas</taxon>
    </lineage>
</organism>
<feature type="transmembrane region" description="Helical" evidence="1">
    <location>
        <begin position="315"/>
        <end position="335"/>
    </location>
</feature>
<evidence type="ECO:0000313" key="3">
    <source>
        <dbReference type="Proteomes" id="UP001596023"/>
    </source>
</evidence>
<dbReference type="RefSeq" id="WP_379998604.1">
    <property type="nucleotide sequence ID" value="NZ_JBHSGN010000100.1"/>
</dbReference>
<sequence>MKAKIQKVILLLFILTPLFCLSEIFEYLGLGLSFDMFFIKLPKDILMIFLLLMCTIFSFRYKHPHNYYICLLLLFSFTIICFAFSYSLNGLQIAMAGVRWAIPFFLLILLYDVVDIDLLKKVTKILFCLLILHAAVQLLEMLFFPPRKGLNIFGFPGRLPGIFVHPSASGTFAAFCFYVIRYFQEGKIRLLGLVIAILSVFLSMSSTGVILLFLLIFMPWYLKSKHKGILSIVAVLFLFLVVTNLDFLTGRGEGSSAVSGGTRIQILQEIVDSAEPISTNFGLATNTAINLMSSFGIQSNAYIADSLYTSVLTNYGAIFFFLFISAILYLLLYLFVRKKIDIPFGLIFLISITSGVSIIIVEMFPMNIIIAVFLSYFMKEYSFISKNK</sequence>
<dbReference type="EMBL" id="JBHSGN010000100">
    <property type="protein sequence ID" value="MFC4675404.1"/>
    <property type="molecule type" value="Genomic_DNA"/>
</dbReference>
<feature type="transmembrane region" description="Helical" evidence="1">
    <location>
        <begin position="68"/>
        <end position="87"/>
    </location>
</feature>
<keyword evidence="3" id="KW-1185">Reference proteome</keyword>
<feature type="transmembrane region" description="Helical" evidence="1">
    <location>
        <begin position="228"/>
        <end position="248"/>
    </location>
</feature>
<accession>A0ABV9L071</accession>